<dbReference type="AlphaFoldDB" id="A0A1M7AYS9"/>
<dbReference type="STRING" id="1121322.SAMN02745136_04988"/>
<sequence length="85" mass="10144">MMKNLFVYKNQDITLDIIIKIEQVARLIAIETGKNFDDCLYDFYLSKAYDMLRKTSSLMWAESAEFITDEFFRENPCQLKEKEDL</sequence>
<dbReference type="Proteomes" id="UP000184386">
    <property type="component" value="Unassembled WGS sequence"/>
</dbReference>
<dbReference type="RefSeq" id="WP_242962580.1">
    <property type="nucleotide sequence ID" value="NZ_FRAC01000034.1"/>
</dbReference>
<protein>
    <submittedName>
        <fullName evidence="1">Uncharacterized protein</fullName>
    </submittedName>
</protein>
<keyword evidence="2" id="KW-1185">Reference proteome</keyword>
<evidence type="ECO:0000313" key="1">
    <source>
        <dbReference type="EMBL" id="SHL47910.1"/>
    </source>
</evidence>
<gene>
    <name evidence="1" type="ORF">SAMN02745136_04988</name>
</gene>
<proteinExistence type="predicted"/>
<reference evidence="1 2" key="1">
    <citation type="submission" date="2016-11" db="EMBL/GenBank/DDBJ databases">
        <authorList>
            <person name="Jaros S."/>
            <person name="Januszkiewicz K."/>
            <person name="Wedrychowicz H."/>
        </authorList>
    </citation>
    <scope>NUCLEOTIDE SEQUENCE [LARGE SCALE GENOMIC DNA]</scope>
    <source>
        <strain evidence="1 2">DSM 15929</strain>
    </source>
</reference>
<organism evidence="1 2">
    <name type="scientific">Anaerocolumna jejuensis DSM 15929</name>
    <dbReference type="NCBI Taxonomy" id="1121322"/>
    <lineage>
        <taxon>Bacteria</taxon>
        <taxon>Bacillati</taxon>
        <taxon>Bacillota</taxon>
        <taxon>Clostridia</taxon>
        <taxon>Lachnospirales</taxon>
        <taxon>Lachnospiraceae</taxon>
        <taxon>Anaerocolumna</taxon>
    </lineage>
</organism>
<dbReference type="EMBL" id="FRAC01000034">
    <property type="protein sequence ID" value="SHL47910.1"/>
    <property type="molecule type" value="Genomic_DNA"/>
</dbReference>
<accession>A0A1M7AYS9</accession>
<name>A0A1M7AYS9_9FIRM</name>
<evidence type="ECO:0000313" key="2">
    <source>
        <dbReference type="Proteomes" id="UP000184386"/>
    </source>
</evidence>